<dbReference type="SUPFAM" id="SSF56436">
    <property type="entry name" value="C-type lectin-like"/>
    <property type="match status" value="1"/>
</dbReference>
<dbReference type="CDD" id="cd00037">
    <property type="entry name" value="CLECT"/>
    <property type="match status" value="1"/>
</dbReference>
<evidence type="ECO:0000313" key="4">
    <source>
        <dbReference type="Proteomes" id="UP000024635"/>
    </source>
</evidence>
<dbReference type="InterPro" id="IPR016186">
    <property type="entry name" value="C-type_lectin-like/link_sf"/>
</dbReference>
<comment type="caution">
    <text evidence="3">The sequence shown here is derived from an EMBL/GenBank/DDBJ whole genome shotgun (WGS) entry which is preliminary data.</text>
</comment>
<keyword evidence="4" id="KW-1185">Reference proteome</keyword>
<organism evidence="3 4">
    <name type="scientific">Ancylostoma ceylanicum</name>
    <dbReference type="NCBI Taxonomy" id="53326"/>
    <lineage>
        <taxon>Eukaryota</taxon>
        <taxon>Metazoa</taxon>
        <taxon>Ecdysozoa</taxon>
        <taxon>Nematoda</taxon>
        <taxon>Chromadorea</taxon>
        <taxon>Rhabditida</taxon>
        <taxon>Rhabditina</taxon>
        <taxon>Rhabditomorpha</taxon>
        <taxon>Strongyloidea</taxon>
        <taxon>Ancylostomatidae</taxon>
        <taxon>Ancylostomatinae</taxon>
        <taxon>Ancylostoma</taxon>
    </lineage>
</organism>
<dbReference type="InterPro" id="IPR001304">
    <property type="entry name" value="C-type_lectin-like"/>
</dbReference>
<dbReference type="Gene3D" id="3.10.100.10">
    <property type="entry name" value="Mannose-Binding Protein A, subunit A"/>
    <property type="match status" value="1"/>
</dbReference>
<dbReference type="AlphaFoldDB" id="A0A016VHC3"/>
<accession>A0A016VHC3</accession>
<evidence type="ECO:0000256" key="1">
    <source>
        <dbReference type="SAM" id="SignalP"/>
    </source>
</evidence>
<keyword evidence="1" id="KW-0732">Signal</keyword>
<feature type="chain" id="PRO_5001490147" description="C-type lectin domain-containing protein" evidence="1">
    <location>
        <begin position="17"/>
        <end position="97"/>
    </location>
</feature>
<dbReference type="Proteomes" id="UP000024635">
    <property type="component" value="Unassembled WGS sequence"/>
</dbReference>
<gene>
    <name evidence="3" type="primary">Acey_s0010.g909</name>
    <name evidence="3" type="ORF">Y032_0010g909</name>
</gene>
<protein>
    <recommendedName>
        <fullName evidence="2">C-type lectin domain-containing protein</fullName>
    </recommendedName>
</protein>
<sequence>MITPFLLVAFAARARALEDQNIYYLHEYGGYQYALLHDKMKMTFEEARAFCHSHCGELASIHSQSEVDFLILAAVESENFCGFRADRGICGIFTQPL</sequence>
<evidence type="ECO:0000259" key="2">
    <source>
        <dbReference type="Pfam" id="PF00059"/>
    </source>
</evidence>
<name>A0A016VHC3_9BILA</name>
<reference evidence="4" key="1">
    <citation type="journal article" date="2015" name="Nat. Genet.">
        <title>The genome and transcriptome of the zoonotic hookworm Ancylostoma ceylanicum identify infection-specific gene families.</title>
        <authorList>
            <person name="Schwarz E.M."/>
            <person name="Hu Y."/>
            <person name="Antoshechkin I."/>
            <person name="Miller M.M."/>
            <person name="Sternberg P.W."/>
            <person name="Aroian R.V."/>
        </authorList>
    </citation>
    <scope>NUCLEOTIDE SEQUENCE</scope>
    <source>
        <strain evidence="4">HY135</strain>
    </source>
</reference>
<evidence type="ECO:0000313" key="3">
    <source>
        <dbReference type="EMBL" id="EYC26686.1"/>
    </source>
</evidence>
<proteinExistence type="predicted"/>
<feature type="domain" description="C-type lectin" evidence="2">
    <location>
        <begin position="41"/>
        <end position="74"/>
    </location>
</feature>
<feature type="signal peptide" evidence="1">
    <location>
        <begin position="1"/>
        <end position="16"/>
    </location>
</feature>
<dbReference type="OrthoDB" id="7357196at2759"/>
<dbReference type="InterPro" id="IPR016187">
    <property type="entry name" value="CTDL_fold"/>
</dbReference>
<dbReference type="EMBL" id="JARK01001346">
    <property type="protein sequence ID" value="EYC26686.1"/>
    <property type="molecule type" value="Genomic_DNA"/>
</dbReference>
<dbReference type="Pfam" id="PF00059">
    <property type="entry name" value="Lectin_C"/>
    <property type="match status" value="1"/>
</dbReference>